<dbReference type="HOGENOM" id="CLU_2606475_0_0_1"/>
<dbReference type="Proteomes" id="UP000002668">
    <property type="component" value="Genome"/>
</dbReference>
<reference evidence="2" key="1">
    <citation type="journal article" date="2011" name="Nat. Commun.">
        <title>Effector diversification within compartments of the Leptosphaeria maculans genome affected by Repeat-Induced Point mutations.</title>
        <authorList>
            <person name="Rouxel T."/>
            <person name="Grandaubert J."/>
            <person name="Hane J.K."/>
            <person name="Hoede C."/>
            <person name="van de Wouw A.P."/>
            <person name="Couloux A."/>
            <person name="Dominguez V."/>
            <person name="Anthouard V."/>
            <person name="Bally P."/>
            <person name="Bourras S."/>
            <person name="Cozijnsen A.J."/>
            <person name="Ciuffetti L.M."/>
            <person name="Degrave A."/>
            <person name="Dilmaghani A."/>
            <person name="Duret L."/>
            <person name="Fudal I."/>
            <person name="Goodwin S.B."/>
            <person name="Gout L."/>
            <person name="Glaser N."/>
            <person name="Linglin J."/>
            <person name="Kema G.H.J."/>
            <person name="Lapalu N."/>
            <person name="Lawrence C.B."/>
            <person name="May K."/>
            <person name="Meyer M."/>
            <person name="Ollivier B."/>
            <person name="Poulain J."/>
            <person name="Schoch C.L."/>
            <person name="Simon A."/>
            <person name="Spatafora J.W."/>
            <person name="Stachowiak A."/>
            <person name="Turgeon B.G."/>
            <person name="Tyler B.M."/>
            <person name="Vincent D."/>
            <person name="Weissenbach J."/>
            <person name="Amselem J."/>
            <person name="Quesneville H."/>
            <person name="Oliver R.P."/>
            <person name="Wincker P."/>
            <person name="Balesdent M.-H."/>
            <person name="Howlett B.J."/>
        </authorList>
    </citation>
    <scope>NUCLEOTIDE SEQUENCE [LARGE SCALE GENOMIC DNA]</scope>
    <source>
        <strain evidence="2">JN3 / isolate v23.1.3 / race Av1-4-5-6-7-8</strain>
    </source>
</reference>
<organism evidence="2">
    <name type="scientific">Leptosphaeria maculans (strain JN3 / isolate v23.1.3 / race Av1-4-5-6-7-8)</name>
    <name type="common">Blackleg fungus</name>
    <name type="synonym">Phoma lingam</name>
    <dbReference type="NCBI Taxonomy" id="985895"/>
    <lineage>
        <taxon>Eukaryota</taxon>
        <taxon>Fungi</taxon>
        <taxon>Dikarya</taxon>
        <taxon>Ascomycota</taxon>
        <taxon>Pezizomycotina</taxon>
        <taxon>Dothideomycetes</taxon>
        <taxon>Pleosporomycetidae</taxon>
        <taxon>Pleosporales</taxon>
        <taxon>Pleosporineae</taxon>
        <taxon>Leptosphaeriaceae</taxon>
        <taxon>Plenodomus</taxon>
        <taxon>Plenodomus lingam/Leptosphaeria maculans species complex</taxon>
    </lineage>
</organism>
<name>E5A2K3_LEPMJ</name>
<gene>
    <name evidence="1" type="ORF">LEMA_uP092080.1</name>
</gene>
<sequence length="79" mass="8796">MEGSGIDLYAANPVVMKSNRTLLSFKYMDFSFIIFSIEMYQLAPIATPPAFQAHPSISPTNCNPAIPPQSLEPLFRTFI</sequence>
<dbReference type="EMBL" id="FP929132">
    <property type="protein sequence ID" value="CBX97799.1"/>
    <property type="molecule type" value="Genomic_DNA"/>
</dbReference>
<accession>E5A2K3</accession>
<dbReference type="InParanoid" id="E5A2K3"/>
<evidence type="ECO:0000313" key="1">
    <source>
        <dbReference type="EMBL" id="CBX97799.1"/>
    </source>
</evidence>
<protein>
    <submittedName>
        <fullName evidence="1">Predicted protein</fullName>
    </submittedName>
</protein>
<keyword evidence="2" id="KW-1185">Reference proteome</keyword>
<dbReference type="VEuPathDB" id="FungiDB:LEMA_uP092080.1"/>
<proteinExistence type="predicted"/>
<evidence type="ECO:0000313" key="2">
    <source>
        <dbReference type="Proteomes" id="UP000002668"/>
    </source>
</evidence>
<dbReference type="AlphaFoldDB" id="E5A2K3"/>